<gene>
    <name evidence="1" type="ORF">CTEN210_16071</name>
</gene>
<organism evidence="1 2">
    <name type="scientific">Chaetoceros tenuissimus</name>
    <dbReference type="NCBI Taxonomy" id="426638"/>
    <lineage>
        <taxon>Eukaryota</taxon>
        <taxon>Sar</taxon>
        <taxon>Stramenopiles</taxon>
        <taxon>Ochrophyta</taxon>
        <taxon>Bacillariophyta</taxon>
        <taxon>Coscinodiscophyceae</taxon>
        <taxon>Chaetocerotophycidae</taxon>
        <taxon>Chaetocerotales</taxon>
        <taxon>Chaetocerotaceae</taxon>
        <taxon>Chaetoceros</taxon>
    </lineage>
</organism>
<name>A0AAD3DA43_9STRA</name>
<dbReference type="GO" id="GO:0006487">
    <property type="term" value="P:protein N-linked glycosylation"/>
    <property type="evidence" value="ECO:0007669"/>
    <property type="project" value="TreeGrafter"/>
</dbReference>
<comment type="caution">
    <text evidence="1">The sequence shown here is derived from an EMBL/GenBank/DDBJ whole genome shotgun (WGS) entry which is preliminary data.</text>
</comment>
<dbReference type="AlphaFoldDB" id="A0AAD3DA43"/>
<sequence>MRKFIPIKRSMHFGASRFSCGRRRIPSFLIGVVVLAILVLVAKPRFLSSPISSNSTQSKSPEATSPEEQFMKEKDFKYSLEIKRETFSDLTKEQQDIYTQNLKRYEDEAKKRDTPSSLRFNWGNLPPITYFGKMFDQVQNQCQVSNQKNELLKYKLYRSGMGSSIHVWSNALCEATYQGKIMVTEAVDNTGRPWEWNDAEQCGELIGKRHRDSDSTLPFSQLWCYFGQHESGERCPKGSIKSENIVDWNVEKGQSHCQKWAMKYGRPVLHGAAMEFLFQNVTDIVIEEAEAQLKEMKAVPSTSFITVNIRWGDKWKEMKLVSIQDYINATKQILTQKELDGDENVNIYIASEDPIAIEKFSQDAPTNWVIHQSGPKLSKKDEAMERIAADSGGKAGLQSLGALLISMQANRYVLSTGSNWSRLINELRKNIIDPRCGNCTTIAEFVDARRSFH</sequence>
<dbReference type="EMBL" id="BLLK01000069">
    <property type="protein sequence ID" value="GFH59595.1"/>
    <property type="molecule type" value="Genomic_DNA"/>
</dbReference>
<protein>
    <submittedName>
        <fullName evidence="1">Uncharacterized protein</fullName>
    </submittedName>
</protein>
<dbReference type="Gene3D" id="3.40.50.11350">
    <property type="match status" value="1"/>
</dbReference>
<dbReference type="PANTHER" id="PTHR13132">
    <property type="entry name" value="ALPHA- 1,6 -FUCOSYLTRANSFERASE"/>
    <property type="match status" value="1"/>
</dbReference>
<proteinExistence type="predicted"/>
<evidence type="ECO:0000313" key="1">
    <source>
        <dbReference type="EMBL" id="GFH59595.1"/>
    </source>
</evidence>
<keyword evidence="2" id="KW-1185">Reference proteome</keyword>
<evidence type="ECO:0000313" key="2">
    <source>
        <dbReference type="Proteomes" id="UP001054902"/>
    </source>
</evidence>
<accession>A0AAD3DA43</accession>
<dbReference type="Proteomes" id="UP001054902">
    <property type="component" value="Unassembled WGS sequence"/>
</dbReference>
<dbReference type="PANTHER" id="PTHR13132:SF29">
    <property type="entry name" value="ALPHA-(1,6)-FUCOSYLTRANSFERASE"/>
    <property type="match status" value="1"/>
</dbReference>
<dbReference type="GO" id="GO:0046921">
    <property type="term" value="F:alpha-(1-&gt;6)-fucosyltransferase activity"/>
    <property type="evidence" value="ECO:0007669"/>
    <property type="project" value="TreeGrafter"/>
</dbReference>
<reference evidence="1 2" key="1">
    <citation type="journal article" date="2021" name="Sci. Rep.">
        <title>The genome of the diatom Chaetoceros tenuissimus carries an ancient integrated fragment of an extant virus.</title>
        <authorList>
            <person name="Hongo Y."/>
            <person name="Kimura K."/>
            <person name="Takaki Y."/>
            <person name="Yoshida Y."/>
            <person name="Baba S."/>
            <person name="Kobayashi G."/>
            <person name="Nagasaki K."/>
            <person name="Hano T."/>
            <person name="Tomaru Y."/>
        </authorList>
    </citation>
    <scope>NUCLEOTIDE SEQUENCE [LARGE SCALE GENOMIC DNA]</scope>
    <source>
        <strain evidence="1 2">NIES-3715</strain>
    </source>
</reference>